<evidence type="ECO:0000256" key="3">
    <source>
        <dbReference type="ARBA" id="ARBA00023004"/>
    </source>
</evidence>
<evidence type="ECO:0000256" key="1">
    <source>
        <dbReference type="ARBA" id="ARBA00022714"/>
    </source>
</evidence>
<keyword evidence="2" id="KW-0479">Metal-binding</keyword>
<dbReference type="Gene3D" id="3.50.50.60">
    <property type="entry name" value="FAD/NAD(P)-binding domain"/>
    <property type="match status" value="1"/>
</dbReference>
<dbReference type="InterPro" id="IPR006076">
    <property type="entry name" value="FAD-dep_OxRdtase"/>
</dbReference>
<organism evidence="7 8">
    <name type="scientific">Chitinophaga cymbidii</name>
    <dbReference type="NCBI Taxonomy" id="1096750"/>
    <lineage>
        <taxon>Bacteria</taxon>
        <taxon>Pseudomonadati</taxon>
        <taxon>Bacteroidota</taxon>
        <taxon>Chitinophagia</taxon>
        <taxon>Chitinophagales</taxon>
        <taxon>Chitinophagaceae</taxon>
        <taxon>Chitinophaga</taxon>
    </lineage>
</organism>
<dbReference type="PRINTS" id="PR00162">
    <property type="entry name" value="RIESKE"/>
</dbReference>
<evidence type="ECO:0000256" key="5">
    <source>
        <dbReference type="ARBA" id="ARBA00023157"/>
    </source>
</evidence>
<dbReference type="InterPro" id="IPR036922">
    <property type="entry name" value="Rieske_2Fe-2S_sf"/>
</dbReference>
<dbReference type="AlphaFoldDB" id="A0A512RJG5"/>
<dbReference type="GO" id="GO:0046872">
    <property type="term" value="F:metal ion binding"/>
    <property type="evidence" value="ECO:0007669"/>
    <property type="project" value="UniProtKB-KW"/>
</dbReference>
<dbReference type="OrthoDB" id="9767869at2"/>
<dbReference type="SUPFAM" id="SSF51905">
    <property type="entry name" value="FAD/NAD(P)-binding domain"/>
    <property type="match status" value="1"/>
</dbReference>
<keyword evidence="3" id="KW-0408">Iron</keyword>
<dbReference type="Gene3D" id="3.30.9.10">
    <property type="entry name" value="D-Amino Acid Oxidase, subunit A, domain 2"/>
    <property type="match status" value="1"/>
</dbReference>
<dbReference type="PANTHER" id="PTHR13847">
    <property type="entry name" value="SARCOSINE DEHYDROGENASE-RELATED"/>
    <property type="match status" value="1"/>
</dbReference>
<keyword evidence="8" id="KW-1185">Reference proteome</keyword>
<gene>
    <name evidence="7" type="ORF">CCY01nite_20900</name>
</gene>
<keyword evidence="1" id="KW-0001">2Fe-2S</keyword>
<evidence type="ECO:0000256" key="2">
    <source>
        <dbReference type="ARBA" id="ARBA00022723"/>
    </source>
</evidence>
<evidence type="ECO:0000256" key="4">
    <source>
        <dbReference type="ARBA" id="ARBA00023014"/>
    </source>
</evidence>
<dbReference type="GO" id="GO:0051537">
    <property type="term" value="F:2 iron, 2 sulfur cluster binding"/>
    <property type="evidence" value="ECO:0007669"/>
    <property type="project" value="UniProtKB-KW"/>
</dbReference>
<dbReference type="Gene3D" id="2.102.10.10">
    <property type="entry name" value="Rieske [2Fe-2S] iron-sulphur domain"/>
    <property type="match status" value="1"/>
</dbReference>
<dbReference type="GO" id="GO:0005737">
    <property type="term" value="C:cytoplasm"/>
    <property type="evidence" value="ECO:0007669"/>
    <property type="project" value="TreeGrafter"/>
</dbReference>
<evidence type="ECO:0000313" key="7">
    <source>
        <dbReference type="EMBL" id="GEP95830.1"/>
    </source>
</evidence>
<dbReference type="InterPro" id="IPR036188">
    <property type="entry name" value="FAD/NAD-bd_sf"/>
</dbReference>
<dbReference type="PROSITE" id="PS51296">
    <property type="entry name" value="RIESKE"/>
    <property type="match status" value="1"/>
</dbReference>
<dbReference type="GO" id="GO:0016020">
    <property type="term" value="C:membrane"/>
    <property type="evidence" value="ECO:0007669"/>
    <property type="project" value="InterPro"/>
</dbReference>
<proteinExistence type="predicted"/>
<dbReference type="SUPFAM" id="SSF50022">
    <property type="entry name" value="ISP domain"/>
    <property type="match status" value="1"/>
</dbReference>
<dbReference type="Pfam" id="PF00355">
    <property type="entry name" value="Rieske"/>
    <property type="match status" value="1"/>
</dbReference>
<accession>A0A512RJG5</accession>
<feature type="domain" description="Rieske" evidence="6">
    <location>
        <begin position="419"/>
        <end position="504"/>
    </location>
</feature>
<comment type="caution">
    <text evidence="7">The sequence shown here is derived from an EMBL/GenBank/DDBJ whole genome shotgun (WGS) entry which is preliminary data.</text>
</comment>
<dbReference type="RefSeq" id="WP_146860464.1">
    <property type="nucleotide sequence ID" value="NZ_BKAU01000001.1"/>
</dbReference>
<keyword evidence="4" id="KW-0411">Iron-sulfur</keyword>
<evidence type="ECO:0000313" key="8">
    <source>
        <dbReference type="Proteomes" id="UP000321436"/>
    </source>
</evidence>
<keyword evidence="5" id="KW-1015">Disulfide bond</keyword>
<sequence length="514" mass="57303">MIHRDGNCTSLWQDHTGIYKSDRDVADHHYDVIVIGGGITGISTALLLQEAGKKCLVLEARNLCFGTTGGTTAHLNTLLDTPYTTISKNFGEENAALVARATKEAIELINTNCKRYLIDCDFMEADAFLFAQDEKQERELEDIRKASEAAGLDVRYTTGIPVPIPFTKAMQAKGQAKFNPTLYVHGLARVFEELGGAIVQECPVQAIEKNDRMEVITIKGRFSAVDIVYATHIPPGINLLHLRCAPWRSYAMAVTLENDQYPEDLAYDMHDPYNYYRTQVVDGQKYLVAGGMDHKTGHEEETGRCFRELESIVRQHFPVREVCYRWSSQYFEPADGLPYIGHLPGEQEHIFVATGYSGNGMVYSSVAALLLRQLILQEPSPYTELFDPNRIKPVAGFTNFIKHNADVVKQFAEKFLPAENIPGLSALAPGEGKVVKYEDQKLAVYKSESGEVHAIHPVCTHMRCDVKWNSAERSWDCPCHGARYDVDGNVLTGPADRALEKVGVSTLATEQGRH</sequence>
<dbReference type="InterPro" id="IPR017941">
    <property type="entry name" value="Rieske_2Fe-2S"/>
</dbReference>
<reference evidence="7 8" key="1">
    <citation type="submission" date="2019-07" db="EMBL/GenBank/DDBJ databases">
        <title>Whole genome shotgun sequence of Chitinophaga cymbidii NBRC 109752.</title>
        <authorList>
            <person name="Hosoyama A."/>
            <person name="Uohara A."/>
            <person name="Ohji S."/>
            <person name="Ichikawa N."/>
        </authorList>
    </citation>
    <scope>NUCLEOTIDE SEQUENCE [LARGE SCALE GENOMIC DNA]</scope>
    <source>
        <strain evidence="7 8">NBRC 109752</strain>
    </source>
</reference>
<dbReference type="InterPro" id="IPR005805">
    <property type="entry name" value="Rieske_Fe-S_prot_C"/>
</dbReference>
<evidence type="ECO:0000259" key="6">
    <source>
        <dbReference type="PROSITE" id="PS51296"/>
    </source>
</evidence>
<dbReference type="EMBL" id="BKAU01000001">
    <property type="protein sequence ID" value="GEP95830.1"/>
    <property type="molecule type" value="Genomic_DNA"/>
</dbReference>
<dbReference type="Proteomes" id="UP000321436">
    <property type="component" value="Unassembled WGS sequence"/>
</dbReference>
<dbReference type="Pfam" id="PF01266">
    <property type="entry name" value="DAO"/>
    <property type="match status" value="1"/>
</dbReference>
<protein>
    <submittedName>
        <fullName evidence="7">(2Fe-2S)-binding protein</fullName>
    </submittedName>
</protein>
<name>A0A512RJG5_9BACT</name>
<dbReference type="PANTHER" id="PTHR13847:SF274">
    <property type="entry name" value="RIESKE 2FE-2S IRON-SULFUR PROTEIN YHFW-RELATED"/>
    <property type="match status" value="1"/>
</dbReference>